<dbReference type="eggNOG" id="COG4564">
    <property type="taxonomic scope" value="Bacteria"/>
</dbReference>
<name>B8FJE3_DESAL</name>
<dbReference type="CDD" id="cd06225">
    <property type="entry name" value="HAMP"/>
    <property type="match status" value="1"/>
</dbReference>
<keyword evidence="8" id="KW-0807">Transducer</keyword>
<dbReference type="Pfam" id="PF00672">
    <property type="entry name" value="HAMP"/>
    <property type="match status" value="1"/>
</dbReference>
<evidence type="ECO:0000256" key="10">
    <source>
        <dbReference type="SAM" id="Phobius"/>
    </source>
</evidence>
<dbReference type="InterPro" id="IPR051310">
    <property type="entry name" value="MCP_chemotaxis"/>
</dbReference>
<evidence type="ECO:0000259" key="11">
    <source>
        <dbReference type="PROSITE" id="PS50111"/>
    </source>
</evidence>
<gene>
    <name evidence="13" type="ordered locus">Dalk_3926</name>
</gene>
<feature type="region of interest" description="Disordered" evidence="9">
    <location>
        <begin position="747"/>
        <end position="803"/>
    </location>
</feature>
<evidence type="ECO:0000313" key="14">
    <source>
        <dbReference type="Proteomes" id="UP000000739"/>
    </source>
</evidence>
<dbReference type="RefSeq" id="WP_015948661.1">
    <property type="nucleotide sequence ID" value="NC_011768.1"/>
</dbReference>
<keyword evidence="5 10" id="KW-1133">Transmembrane helix</keyword>
<comment type="similarity">
    <text evidence="7">Belongs to the methyl-accepting chemotaxis (MCP) protein family.</text>
</comment>
<keyword evidence="3" id="KW-0488">Methylation</keyword>
<dbReference type="GO" id="GO:0005886">
    <property type="term" value="C:plasma membrane"/>
    <property type="evidence" value="ECO:0007669"/>
    <property type="project" value="UniProtKB-SubCell"/>
</dbReference>
<dbReference type="InterPro" id="IPR003660">
    <property type="entry name" value="HAMP_dom"/>
</dbReference>
<dbReference type="GO" id="GO:0004888">
    <property type="term" value="F:transmembrane signaling receptor activity"/>
    <property type="evidence" value="ECO:0007669"/>
    <property type="project" value="TreeGrafter"/>
</dbReference>
<dbReference type="Gene3D" id="1.10.8.500">
    <property type="entry name" value="HAMP domain in histidine kinase"/>
    <property type="match status" value="1"/>
</dbReference>
<dbReference type="SMART" id="SM00283">
    <property type="entry name" value="MA"/>
    <property type="match status" value="1"/>
</dbReference>
<evidence type="ECO:0000256" key="7">
    <source>
        <dbReference type="ARBA" id="ARBA00029447"/>
    </source>
</evidence>
<proteinExistence type="inferred from homology"/>
<dbReference type="KEGG" id="dal:Dalk_3926"/>
<evidence type="ECO:0000259" key="12">
    <source>
        <dbReference type="PROSITE" id="PS50885"/>
    </source>
</evidence>
<feature type="domain" description="HAMP" evidence="12">
    <location>
        <begin position="400"/>
        <end position="452"/>
    </location>
</feature>
<dbReference type="HOGENOM" id="CLU_000445_107_21_7"/>
<dbReference type="SMART" id="SM01049">
    <property type="entry name" value="Cache_2"/>
    <property type="match status" value="2"/>
</dbReference>
<dbReference type="InterPro" id="IPR004010">
    <property type="entry name" value="Double_Cache_2"/>
</dbReference>
<feature type="domain" description="Methyl-accepting transducer" evidence="11">
    <location>
        <begin position="496"/>
        <end position="725"/>
    </location>
</feature>
<protein>
    <submittedName>
        <fullName evidence="13">Methyl-accepting chemotaxis sensory transducer with Cache sensor and HAMP domain</fullName>
    </submittedName>
</protein>
<dbReference type="eggNOG" id="COG0840">
    <property type="taxonomic scope" value="Bacteria"/>
</dbReference>
<dbReference type="SMART" id="SM00304">
    <property type="entry name" value="HAMP"/>
    <property type="match status" value="1"/>
</dbReference>
<dbReference type="Pfam" id="PF00015">
    <property type="entry name" value="MCPsignal"/>
    <property type="match status" value="1"/>
</dbReference>
<dbReference type="FunFam" id="1.10.287.950:FF:000001">
    <property type="entry name" value="Methyl-accepting chemotaxis sensory transducer"/>
    <property type="match status" value="1"/>
</dbReference>
<dbReference type="PROSITE" id="PS50885">
    <property type="entry name" value="HAMP"/>
    <property type="match status" value="1"/>
</dbReference>
<dbReference type="CDD" id="cd11386">
    <property type="entry name" value="MCP_signal"/>
    <property type="match status" value="1"/>
</dbReference>
<evidence type="ECO:0000256" key="2">
    <source>
        <dbReference type="ARBA" id="ARBA00022475"/>
    </source>
</evidence>
<dbReference type="EMBL" id="CP001322">
    <property type="protein sequence ID" value="ACL05612.1"/>
    <property type="molecule type" value="Genomic_DNA"/>
</dbReference>
<keyword evidence="2" id="KW-1003">Cell membrane</keyword>
<sequence>MVKKMGIRAKILLMFTLVMLATGVVLCSFIIYELKSTAKAAAETTRIEEMTKAQSRLKDYVDIAYASVDSSYKNAQDPAHLEKIYGHRLQNIVEMVQSVVDEQLALIEAGEMSEMEAKSRVEALVRAYRYDDGTGYIWINDTTLPIPRMIMHPTSPQLNGTILDNPQYNCAMGVGKNLFAAAVEVAKKSGEGFVDYKWPKPLKTGLTEERPKLSYVKLIPQWNWVLGTGIYVDDALEEAKNTIIGEVRKLRYENGAGYFWINDTTRPLPRMIMHPLSPQLEGKVLDDPAYNCTKGTNQNFFQAGVDVCLKDGEGFVEYIWPKTSEDGSTKKEPKLSFVKLHPETGWIVGTGFFIDSIEAAVAAKIEETNKHITMLIWFLVAVIAVSLAISMVLIGFFMTKSIINPIIAAKELAIHVSNGRLDTQKEVTRGDEIGALESAMVTMVRRLKKKEGLAQSIAAGDLRAELKLESQEDALGIALVAMTENLNDVIGDLFGSANQVDESATQVSGASQSLAQGATEQASSIEEISASLTEIAAQTKTNADNAAQANQLAEAARQAGTQGGQQMDEMVDAMSAITASSDQIAKIIKTIDDIAFQTNLLALNAAVEAARAGKHGKGFAVVAQEVRSLAARSAKAAQETAELIEGSGQRVAAGSDIAQKTAEALSGINETVTKVADLVGEIAAASNEQAQGISQINVGLSQIDDATQQNTANAEETSAASEALSAQATEMRSLLARFKLKGVQSSSSRQSFRQALPEAHSAPEPHKASAPAGGGWGGGGGSKGAVVRPEEVIALDDSDFGKY</sequence>
<evidence type="ECO:0000256" key="4">
    <source>
        <dbReference type="ARBA" id="ARBA00022692"/>
    </source>
</evidence>
<dbReference type="SUPFAM" id="SSF158472">
    <property type="entry name" value="HAMP domain-like"/>
    <property type="match status" value="1"/>
</dbReference>
<keyword evidence="4 10" id="KW-0812">Transmembrane</keyword>
<evidence type="ECO:0000256" key="5">
    <source>
        <dbReference type="ARBA" id="ARBA00022989"/>
    </source>
</evidence>
<dbReference type="Gene3D" id="1.10.287.950">
    <property type="entry name" value="Methyl-accepting chemotaxis protein"/>
    <property type="match status" value="1"/>
</dbReference>
<evidence type="ECO:0000256" key="6">
    <source>
        <dbReference type="ARBA" id="ARBA00023136"/>
    </source>
</evidence>
<feature type="transmembrane region" description="Helical" evidence="10">
    <location>
        <begin position="374"/>
        <end position="397"/>
    </location>
</feature>
<dbReference type="PANTHER" id="PTHR43531:SF14">
    <property type="entry name" value="METHYL-ACCEPTING CHEMOTAXIS PROTEIN I-RELATED"/>
    <property type="match status" value="1"/>
</dbReference>
<dbReference type="Pfam" id="PF08269">
    <property type="entry name" value="dCache_2"/>
    <property type="match status" value="1"/>
</dbReference>
<feature type="compositionally biased region" description="Acidic residues" evidence="9">
    <location>
        <begin position="793"/>
        <end position="803"/>
    </location>
</feature>
<evidence type="ECO:0000256" key="9">
    <source>
        <dbReference type="SAM" id="MobiDB-lite"/>
    </source>
</evidence>
<evidence type="ECO:0000313" key="13">
    <source>
        <dbReference type="EMBL" id="ACL05612.1"/>
    </source>
</evidence>
<organism evidence="13 14">
    <name type="scientific">Desulfatibacillum aliphaticivorans</name>
    <dbReference type="NCBI Taxonomy" id="218208"/>
    <lineage>
        <taxon>Bacteria</taxon>
        <taxon>Pseudomonadati</taxon>
        <taxon>Thermodesulfobacteriota</taxon>
        <taxon>Desulfobacteria</taxon>
        <taxon>Desulfobacterales</taxon>
        <taxon>Desulfatibacillaceae</taxon>
        <taxon>Desulfatibacillum</taxon>
    </lineage>
</organism>
<dbReference type="InterPro" id="IPR004089">
    <property type="entry name" value="MCPsignal_dom"/>
</dbReference>
<dbReference type="PANTHER" id="PTHR43531">
    <property type="entry name" value="PROTEIN ICFG"/>
    <property type="match status" value="1"/>
</dbReference>
<evidence type="ECO:0000256" key="1">
    <source>
        <dbReference type="ARBA" id="ARBA00004651"/>
    </source>
</evidence>
<reference evidence="13 14" key="1">
    <citation type="journal article" date="2012" name="Environ. Microbiol.">
        <title>The genome sequence of Desulfatibacillum alkenivorans AK-01: a blueprint for anaerobic alkane oxidation.</title>
        <authorList>
            <person name="Callaghan A.V."/>
            <person name="Morris B.E."/>
            <person name="Pereira I.A."/>
            <person name="McInerney M.J."/>
            <person name="Austin R.N."/>
            <person name="Groves J.T."/>
            <person name="Kukor J.J."/>
            <person name="Suflita J.M."/>
            <person name="Young L.Y."/>
            <person name="Zylstra G.J."/>
            <person name="Wawrik B."/>
        </authorList>
    </citation>
    <scope>NUCLEOTIDE SEQUENCE [LARGE SCALE GENOMIC DNA]</scope>
    <source>
        <strain evidence="13 14">AK-01</strain>
    </source>
</reference>
<dbReference type="SUPFAM" id="SSF58104">
    <property type="entry name" value="Methyl-accepting chemotaxis protein (MCP) signaling domain"/>
    <property type="match status" value="1"/>
</dbReference>
<dbReference type="Proteomes" id="UP000000739">
    <property type="component" value="Chromosome"/>
</dbReference>
<dbReference type="Gene3D" id="3.30.450.20">
    <property type="entry name" value="PAS domain"/>
    <property type="match status" value="2"/>
</dbReference>
<evidence type="ECO:0000256" key="3">
    <source>
        <dbReference type="ARBA" id="ARBA00022481"/>
    </source>
</evidence>
<keyword evidence="6 10" id="KW-0472">Membrane</keyword>
<feature type="compositionally biased region" description="Gly residues" evidence="9">
    <location>
        <begin position="772"/>
        <end position="783"/>
    </location>
</feature>
<dbReference type="PROSITE" id="PS50111">
    <property type="entry name" value="CHEMOTAXIS_TRANSDUC_2"/>
    <property type="match status" value="1"/>
</dbReference>
<accession>B8FJE3</accession>
<dbReference type="AlphaFoldDB" id="B8FJE3"/>
<evidence type="ECO:0000256" key="8">
    <source>
        <dbReference type="PROSITE-ProRule" id="PRU00284"/>
    </source>
</evidence>
<dbReference type="InterPro" id="IPR033480">
    <property type="entry name" value="sCache_2"/>
</dbReference>
<keyword evidence="14" id="KW-1185">Reference proteome</keyword>
<dbReference type="GO" id="GO:0007165">
    <property type="term" value="P:signal transduction"/>
    <property type="evidence" value="ECO:0007669"/>
    <property type="project" value="UniProtKB-KW"/>
</dbReference>
<comment type="subcellular location">
    <subcellularLocation>
        <location evidence="1">Cell membrane</location>
        <topology evidence="1">Multi-pass membrane protein</topology>
    </subcellularLocation>
</comment>
<dbReference type="GO" id="GO:0006935">
    <property type="term" value="P:chemotaxis"/>
    <property type="evidence" value="ECO:0007669"/>
    <property type="project" value="TreeGrafter"/>
</dbReference>